<keyword evidence="1" id="KW-0507">mRNA processing</keyword>
<evidence type="ECO:0000313" key="6">
    <source>
        <dbReference type="Proteomes" id="UP001516400"/>
    </source>
</evidence>
<feature type="compositionally biased region" description="Basic and acidic residues" evidence="3">
    <location>
        <begin position="622"/>
        <end position="742"/>
    </location>
</feature>
<dbReference type="PANTHER" id="PTHR13161">
    <property type="entry name" value="SPLICING FACTOR SUPPRESSOR OF WHITE APRICOT"/>
    <property type="match status" value="1"/>
</dbReference>
<accession>A0ABD2MLD1</accession>
<evidence type="ECO:0000256" key="2">
    <source>
        <dbReference type="ARBA" id="ARBA00023187"/>
    </source>
</evidence>
<feature type="region of interest" description="Disordered" evidence="3">
    <location>
        <begin position="252"/>
        <end position="769"/>
    </location>
</feature>
<name>A0ABD2MLD1_9CUCU</name>
<dbReference type="EMBL" id="JABFTP020000001">
    <property type="protein sequence ID" value="KAL3267165.1"/>
    <property type="molecule type" value="Genomic_DNA"/>
</dbReference>
<dbReference type="AlphaFoldDB" id="A0ABD2MLD1"/>
<evidence type="ECO:0000259" key="4">
    <source>
        <dbReference type="SMART" id="SM01141"/>
    </source>
</evidence>
<feature type="compositionally biased region" description="Basic residues" evidence="3">
    <location>
        <begin position="255"/>
        <end position="267"/>
    </location>
</feature>
<feature type="compositionally biased region" description="Low complexity" evidence="3">
    <location>
        <begin position="418"/>
        <end position="427"/>
    </location>
</feature>
<dbReference type="PANTHER" id="PTHR13161:SF4">
    <property type="entry name" value="CLK4-ASSOCIATING SERINE_ARGININE RICH PROTEIN"/>
    <property type="match status" value="1"/>
</dbReference>
<dbReference type="SMART" id="SM01141">
    <property type="entry name" value="DRY_EERY"/>
    <property type="match status" value="1"/>
</dbReference>
<keyword evidence="6" id="KW-1185">Reference proteome</keyword>
<evidence type="ECO:0000256" key="1">
    <source>
        <dbReference type="ARBA" id="ARBA00022664"/>
    </source>
</evidence>
<dbReference type="GO" id="GO:0006397">
    <property type="term" value="P:mRNA processing"/>
    <property type="evidence" value="ECO:0007669"/>
    <property type="project" value="UniProtKB-KW"/>
</dbReference>
<evidence type="ECO:0000256" key="3">
    <source>
        <dbReference type="SAM" id="MobiDB-lite"/>
    </source>
</evidence>
<feature type="compositionally biased region" description="Basic residues" evidence="3">
    <location>
        <begin position="578"/>
        <end position="587"/>
    </location>
</feature>
<feature type="domain" description="Suppressor of white apricot N-terminal" evidence="4">
    <location>
        <begin position="43"/>
        <end position="169"/>
    </location>
</feature>
<feature type="compositionally biased region" description="Low complexity" evidence="3">
    <location>
        <begin position="435"/>
        <end position="446"/>
    </location>
</feature>
<feature type="compositionally biased region" description="Low complexity" evidence="3">
    <location>
        <begin position="592"/>
        <end position="605"/>
    </location>
</feature>
<gene>
    <name evidence="5" type="ORF">HHI36_011303</name>
</gene>
<proteinExistence type="predicted"/>
<dbReference type="Pfam" id="PF09750">
    <property type="entry name" value="DRY_EERY"/>
    <property type="match status" value="1"/>
</dbReference>
<feature type="compositionally biased region" description="Basic residues" evidence="3">
    <location>
        <begin position="447"/>
        <end position="458"/>
    </location>
</feature>
<dbReference type="Proteomes" id="UP001516400">
    <property type="component" value="Unassembled WGS sequence"/>
</dbReference>
<dbReference type="GO" id="GO:0008380">
    <property type="term" value="P:RNA splicing"/>
    <property type="evidence" value="ECO:0007669"/>
    <property type="project" value="UniProtKB-KW"/>
</dbReference>
<keyword evidence="2" id="KW-0508">mRNA splicing</keyword>
<dbReference type="InterPro" id="IPR019147">
    <property type="entry name" value="SWAP_N_domain"/>
</dbReference>
<evidence type="ECO:0000313" key="5">
    <source>
        <dbReference type="EMBL" id="KAL3267165.1"/>
    </source>
</evidence>
<feature type="compositionally biased region" description="Basic and acidic residues" evidence="3">
    <location>
        <begin position="547"/>
        <end position="577"/>
    </location>
</feature>
<feature type="compositionally biased region" description="Polar residues" evidence="3">
    <location>
        <begin position="501"/>
        <end position="514"/>
    </location>
</feature>
<organism evidence="5 6">
    <name type="scientific">Cryptolaemus montrouzieri</name>
    <dbReference type="NCBI Taxonomy" id="559131"/>
    <lineage>
        <taxon>Eukaryota</taxon>
        <taxon>Metazoa</taxon>
        <taxon>Ecdysozoa</taxon>
        <taxon>Arthropoda</taxon>
        <taxon>Hexapoda</taxon>
        <taxon>Insecta</taxon>
        <taxon>Pterygota</taxon>
        <taxon>Neoptera</taxon>
        <taxon>Endopterygota</taxon>
        <taxon>Coleoptera</taxon>
        <taxon>Polyphaga</taxon>
        <taxon>Cucujiformia</taxon>
        <taxon>Coccinelloidea</taxon>
        <taxon>Coccinellidae</taxon>
        <taxon>Scymninae</taxon>
        <taxon>Scymnini</taxon>
        <taxon>Cryptolaemus</taxon>
    </lineage>
</organism>
<protein>
    <recommendedName>
        <fullName evidence="4">Suppressor of white apricot N-terminal domain-containing protein</fullName>
    </recommendedName>
</protein>
<dbReference type="InterPro" id="IPR040397">
    <property type="entry name" value="SWAP"/>
</dbReference>
<feature type="region of interest" description="Disordered" evidence="3">
    <location>
        <begin position="164"/>
        <end position="191"/>
    </location>
</feature>
<reference evidence="5 6" key="1">
    <citation type="journal article" date="2021" name="BMC Biol.">
        <title>Horizontally acquired antibacterial genes associated with adaptive radiation of ladybird beetles.</title>
        <authorList>
            <person name="Li H.S."/>
            <person name="Tang X.F."/>
            <person name="Huang Y.H."/>
            <person name="Xu Z.Y."/>
            <person name="Chen M.L."/>
            <person name="Du X.Y."/>
            <person name="Qiu B.Y."/>
            <person name="Chen P.T."/>
            <person name="Zhang W."/>
            <person name="Slipinski A."/>
            <person name="Escalona H.E."/>
            <person name="Waterhouse R.M."/>
            <person name="Zwick A."/>
            <person name="Pang H."/>
        </authorList>
    </citation>
    <scope>NUCLEOTIDE SEQUENCE [LARGE SCALE GENOMIC DNA]</scope>
    <source>
        <strain evidence="5">SYSU2018</strain>
    </source>
</reference>
<sequence length="769" mass="90053">MSDSMWHEARRQERRIRGMLVDYRRRAERRRDFYERIKADPTQFLQIHGRQSKIHLDPAVAAAADSSTAMMPWQGDSDNLIDRFDVRAHLDFIPTPKKEDQDEELSQEERHLNYERYRIIAQNSFLGLSEEKFLKQLHIEEQFGYTENKEKKKERTGGVTIGFNYEDGTGTSHPQPTFDTNDAESEHSDSDLDVDLSINVSKMDPNEAHEMNRHGRNYGMSSNDFYSFLIKDLDEAESYRLAKEEEHEKALYAGRKSRRERRAHREKRLANRVISPPSYAARTSPDYAAFRQSKSPSKSPTPDNAGKITYITSFGDEEEEPPTKPTYADKVKSGKPKKKETSSERTVYFAKGKQNDNNLKRKRSSSRGSRNSKSRQRLPRSRERYRKRSRSTSKSRSSSRSRASSLRKRRFRRRKSRSTSGSSSSSSRELRRCSRSTSSSSTGSSNRGRKKSISRSKSKSPSVKKESPPKQITRYYGRRKSDQSSSELSDSDQNDKDEKQMTSANKAGSGNTGSLIKKSTGTSASTASLSIQERLKRKRQALLNRQFKADKIAEITKAEREKQEQQTREDELREMAIKLRKRQREKRHAYDSDTSASSHSGTTHSRSPKRENDNSGSTSPSSKKEEREQKKRPNKDEEPKESYSRRKSPTKYEEKRVVYQEERVDDDYNRKYGNDYDRGNMGGERREWRDRRDDRRDDRDRRYNRDRRDERGRWDDNKDRRNDRDKRDDRNRWDRDRRDGRNRNSSKRYGENNDGDDINTRSVKSLVDY</sequence>
<feature type="compositionally biased region" description="Low complexity" evidence="3">
    <location>
        <begin position="519"/>
        <end position="530"/>
    </location>
</feature>
<feature type="compositionally biased region" description="Polar residues" evidence="3">
    <location>
        <begin position="292"/>
        <end position="302"/>
    </location>
</feature>
<feature type="compositionally biased region" description="Polar residues" evidence="3">
    <location>
        <begin position="169"/>
        <end position="180"/>
    </location>
</feature>
<feature type="compositionally biased region" description="Basic residues" evidence="3">
    <location>
        <begin position="360"/>
        <end position="417"/>
    </location>
</feature>
<comment type="caution">
    <text evidence="5">The sequence shown here is derived from an EMBL/GenBank/DDBJ whole genome shotgun (WGS) entry which is preliminary data.</text>
</comment>